<dbReference type="GO" id="GO:0012505">
    <property type="term" value="C:endomembrane system"/>
    <property type="evidence" value="ECO:0007669"/>
    <property type="project" value="UniProtKB-SubCell"/>
</dbReference>
<keyword evidence="6" id="KW-0342">GTP-binding</keyword>
<dbReference type="NCBIfam" id="TIGR00231">
    <property type="entry name" value="small_GTP"/>
    <property type="match status" value="1"/>
</dbReference>
<proteinExistence type="inferred from homology"/>
<comment type="subcellular location">
    <subcellularLocation>
        <location evidence="11">Endomembrane system</location>
        <topology evidence="11">Lipid-anchor</topology>
        <orientation evidence="11">Cytoplasmic side</orientation>
    </subcellularLocation>
</comment>
<dbReference type="PANTHER" id="PTHR24070">
    <property type="entry name" value="RAS, DI-RAS, AND RHEB FAMILY MEMBERS OF SMALL GTPASE SUPERFAMILY"/>
    <property type="match status" value="1"/>
</dbReference>
<comment type="caution">
    <text evidence="13">The sequence shown here is derived from an EMBL/GenBank/DDBJ whole genome shotgun (WGS) entry which is preliminary data.</text>
</comment>
<keyword evidence="9" id="KW-0636">Prenylation</keyword>
<dbReference type="FunFam" id="3.40.50.300:FF:000273">
    <property type="entry name" value="GTP-binding protein Rheb homolog"/>
    <property type="match status" value="1"/>
</dbReference>
<dbReference type="PROSITE" id="PS51421">
    <property type="entry name" value="RAS"/>
    <property type="match status" value="1"/>
</dbReference>
<dbReference type="STRING" id="13706.A0A1X2HED5"/>
<name>A0A1X2HED5_SYNRA</name>
<dbReference type="AlphaFoldDB" id="A0A1X2HED5"/>
<keyword evidence="2" id="KW-0479">Metal-binding</keyword>
<dbReference type="SMART" id="SM00173">
    <property type="entry name" value="RAS"/>
    <property type="match status" value="1"/>
</dbReference>
<gene>
    <name evidence="13" type="ORF">BCR43DRAFT_489598</name>
</gene>
<comment type="similarity">
    <text evidence="10">Belongs to the small GTPase superfamily. Rheb family.</text>
</comment>
<dbReference type="PROSITE" id="PS51419">
    <property type="entry name" value="RAB"/>
    <property type="match status" value="1"/>
</dbReference>
<dbReference type="OrthoDB" id="5976022at2759"/>
<dbReference type="GO" id="GO:0003924">
    <property type="term" value="F:GTPase activity"/>
    <property type="evidence" value="ECO:0007669"/>
    <property type="project" value="EnsemblFungi"/>
</dbReference>
<protein>
    <submittedName>
        <fullName evidence="13">Ferrous iron transporter B</fullName>
    </submittedName>
</protein>
<dbReference type="GO" id="GO:0016020">
    <property type="term" value="C:membrane"/>
    <property type="evidence" value="ECO:0007669"/>
    <property type="project" value="InterPro"/>
</dbReference>
<evidence type="ECO:0000256" key="3">
    <source>
        <dbReference type="ARBA" id="ARBA00022741"/>
    </source>
</evidence>
<dbReference type="CDD" id="cd04137">
    <property type="entry name" value="RheB"/>
    <property type="match status" value="1"/>
</dbReference>
<organism evidence="13 14">
    <name type="scientific">Syncephalastrum racemosum</name>
    <name type="common">Filamentous fungus</name>
    <dbReference type="NCBI Taxonomy" id="13706"/>
    <lineage>
        <taxon>Eukaryota</taxon>
        <taxon>Fungi</taxon>
        <taxon>Fungi incertae sedis</taxon>
        <taxon>Mucoromycota</taxon>
        <taxon>Mucoromycotina</taxon>
        <taxon>Mucoromycetes</taxon>
        <taxon>Mucorales</taxon>
        <taxon>Syncephalastraceae</taxon>
        <taxon>Syncephalastrum</taxon>
    </lineage>
</organism>
<dbReference type="GO" id="GO:0043539">
    <property type="term" value="F:protein serine/threonine kinase activator activity"/>
    <property type="evidence" value="ECO:0007669"/>
    <property type="project" value="EnsemblFungi"/>
</dbReference>
<evidence type="ECO:0000256" key="6">
    <source>
        <dbReference type="ARBA" id="ARBA00023134"/>
    </source>
</evidence>
<dbReference type="SUPFAM" id="SSF52540">
    <property type="entry name" value="P-loop containing nucleoside triphosphate hydrolases"/>
    <property type="match status" value="1"/>
</dbReference>
<dbReference type="GO" id="GO:0042147">
    <property type="term" value="P:retrograde transport, endosome to Golgi"/>
    <property type="evidence" value="ECO:0007669"/>
    <property type="project" value="EnsemblFungi"/>
</dbReference>
<keyword evidence="1" id="KW-0488">Methylation</keyword>
<dbReference type="EMBL" id="MCGN01000004">
    <property type="protein sequence ID" value="ORY97325.1"/>
    <property type="molecule type" value="Genomic_DNA"/>
</dbReference>
<evidence type="ECO:0000256" key="11">
    <source>
        <dbReference type="ARBA" id="ARBA00046278"/>
    </source>
</evidence>
<dbReference type="InterPro" id="IPR005225">
    <property type="entry name" value="Small_GTP-bd"/>
</dbReference>
<dbReference type="OMA" id="SARHNEN"/>
<evidence type="ECO:0000256" key="4">
    <source>
        <dbReference type="ARBA" id="ARBA00022801"/>
    </source>
</evidence>
<dbReference type="InterPro" id="IPR020849">
    <property type="entry name" value="Small_GTPase_Ras-type"/>
</dbReference>
<dbReference type="Proteomes" id="UP000242180">
    <property type="component" value="Unassembled WGS sequence"/>
</dbReference>
<dbReference type="GO" id="GO:1904263">
    <property type="term" value="P:positive regulation of TORC1 signaling"/>
    <property type="evidence" value="ECO:0007669"/>
    <property type="project" value="EnsemblFungi"/>
</dbReference>
<dbReference type="FunCoup" id="A0A1X2HED5">
    <property type="interactions" value="307"/>
</dbReference>
<dbReference type="SMART" id="SM00174">
    <property type="entry name" value="RHO"/>
    <property type="match status" value="1"/>
</dbReference>
<accession>A0A1X2HED5</accession>
<comment type="catalytic activity">
    <reaction evidence="12">
        <text>GTP + H2O = GDP + phosphate + H(+)</text>
        <dbReference type="Rhea" id="RHEA:19669"/>
        <dbReference type="ChEBI" id="CHEBI:15377"/>
        <dbReference type="ChEBI" id="CHEBI:15378"/>
        <dbReference type="ChEBI" id="CHEBI:37565"/>
        <dbReference type="ChEBI" id="CHEBI:43474"/>
        <dbReference type="ChEBI" id="CHEBI:58189"/>
    </reaction>
    <physiologicalReaction direction="left-to-right" evidence="12">
        <dbReference type="Rhea" id="RHEA:19670"/>
    </physiologicalReaction>
</comment>
<dbReference type="GO" id="GO:0007165">
    <property type="term" value="P:signal transduction"/>
    <property type="evidence" value="ECO:0007669"/>
    <property type="project" value="InterPro"/>
</dbReference>
<evidence type="ECO:0000256" key="5">
    <source>
        <dbReference type="ARBA" id="ARBA00022842"/>
    </source>
</evidence>
<evidence type="ECO:0000313" key="13">
    <source>
        <dbReference type="EMBL" id="ORY97325.1"/>
    </source>
</evidence>
<dbReference type="GO" id="GO:0005525">
    <property type="term" value="F:GTP binding"/>
    <property type="evidence" value="ECO:0007669"/>
    <property type="project" value="UniProtKB-KW"/>
</dbReference>
<evidence type="ECO:0000256" key="8">
    <source>
        <dbReference type="ARBA" id="ARBA00023288"/>
    </source>
</evidence>
<evidence type="ECO:0000256" key="2">
    <source>
        <dbReference type="ARBA" id="ARBA00022723"/>
    </source>
</evidence>
<dbReference type="Pfam" id="PF00071">
    <property type="entry name" value="Ras"/>
    <property type="match status" value="1"/>
</dbReference>
<dbReference type="InParanoid" id="A0A1X2HED5"/>
<dbReference type="GO" id="GO:0019003">
    <property type="term" value="F:GDP binding"/>
    <property type="evidence" value="ECO:0007669"/>
    <property type="project" value="EnsemblFungi"/>
</dbReference>
<keyword evidence="5" id="KW-0460">Magnesium</keyword>
<dbReference type="PROSITE" id="PS51420">
    <property type="entry name" value="RHO"/>
    <property type="match status" value="1"/>
</dbReference>
<sequence length="189" mass="21131">MSTTASNQTRQRRIAVLGARAVGKSSLVIQFCENHFVDSYYPTIENTFTKAIKYRGNEYTVEIMDTAGQDEYSILSSHHASSVHGYVLVYSIASRSSFEMCKIVRDKILDFTGLDSVPCVIVGNKSDLNIQRQVSEEEGKELAQKWNMPTVECSAKHNENVSKIFEVLIAEIEKVNNPPSEENKGCVIS</sequence>
<keyword evidence="7" id="KW-0472">Membrane</keyword>
<keyword evidence="4" id="KW-0378">Hydrolase</keyword>
<evidence type="ECO:0000256" key="7">
    <source>
        <dbReference type="ARBA" id="ARBA00023136"/>
    </source>
</evidence>
<dbReference type="InterPro" id="IPR027417">
    <property type="entry name" value="P-loop_NTPase"/>
</dbReference>
<dbReference type="SMART" id="SM00175">
    <property type="entry name" value="RAB"/>
    <property type="match status" value="1"/>
</dbReference>
<dbReference type="Gene3D" id="3.40.50.300">
    <property type="entry name" value="P-loop containing nucleotide triphosphate hydrolases"/>
    <property type="match status" value="1"/>
</dbReference>
<keyword evidence="14" id="KW-1185">Reference proteome</keyword>
<evidence type="ECO:0000256" key="12">
    <source>
        <dbReference type="ARBA" id="ARBA00049117"/>
    </source>
</evidence>
<evidence type="ECO:0000256" key="10">
    <source>
        <dbReference type="ARBA" id="ARBA00037969"/>
    </source>
</evidence>
<evidence type="ECO:0000256" key="1">
    <source>
        <dbReference type="ARBA" id="ARBA00022481"/>
    </source>
</evidence>
<reference evidence="13 14" key="1">
    <citation type="submission" date="2016-07" db="EMBL/GenBank/DDBJ databases">
        <title>Pervasive Adenine N6-methylation of Active Genes in Fungi.</title>
        <authorList>
            <consortium name="DOE Joint Genome Institute"/>
            <person name="Mondo S.J."/>
            <person name="Dannebaum R.O."/>
            <person name="Kuo R.C."/>
            <person name="Labutti K."/>
            <person name="Haridas S."/>
            <person name="Kuo A."/>
            <person name="Salamov A."/>
            <person name="Ahrendt S.R."/>
            <person name="Lipzen A."/>
            <person name="Sullivan W."/>
            <person name="Andreopoulos W.B."/>
            <person name="Clum A."/>
            <person name="Lindquist E."/>
            <person name="Daum C."/>
            <person name="Ramamoorthy G.K."/>
            <person name="Gryganskyi A."/>
            <person name="Culley D."/>
            <person name="Magnuson J.K."/>
            <person name="James T.Y."/>
            <person name="O'Malley M.A."/>
            <person name="Stajich J.E."/>
            <person name="Spatafora J.W."/>
            <person name="Visel A."/>
            <person name="Grigoriev I.V."/>
        </authorList>
    </citation>
    <scope>NUCLEOTIDE SEQUENCE [LARGE SCALE GENOMIC DNA]</scope>
    <source>
        <strain evidence="13 14">NRRL 2496</strain>
    </source>
</reference>
<dbReference type="PRINTS" id="PR00449">
    <property type="entry name" value="RASTRNSFRMNG"/>
</dbReference>
<keyword evidence="3" id="KW-0547">Nucleotide-binding</keyword>
<keyword evidence="8" id="KW-0449">Lipoprotein</keyword>
<evidence type="ECO:0000313" key="14">
    <source>
        <dbReference type="Proteomes" id="UP000242180"/>
    </source>
</evidence>
<evidence type="ECO:0000256" key="9">
    <source>
        <dbReference type="ARBA" id="ARBA00023289"/>
    </source>
</evidence>
<dbReference type="GO" id="GO:1905589">
    <property type="term" value="P:positive regulation of L-arginine import across plasma membrane"/>
    <property type="evidence" value="ECO:0007669"/>
    <property type="project" value="EnsemblFungi"/>
</dbReference>
<dbReference type="InterPro" id="IPR001806">
    <property type="entry name" value="Small_GTPase"/>
</dbReference>
<dbReference type="GO" id="GO:0046872">
    <property type="term" value="F:metal ion binding"/>
    <property type="evidence" value="ECO:0007669"/>
    <property type="project" value="UniProtKB-KW"/>
</dbReference>
<dbReference type="GO" id="GO:0005829">
    <property type="term" value="C:cytosol"/>
    <property type="evidence" value="ECO:0007669"/>
    <property type="project" value="GOC"/>
</dbReference>